<dbReference type="EMBL" id="JANEYG010000020">
    <property type="protein sequence ID" value="KAJ8919177.1"/>
    <property type="molecule type" value="Genomic_DNA"/>
</dbReference>
<keyword evidence="2" id="KW-0677">Repeat</keyword>
<name>A0AAV8VZ68_9CUCU</name>
<comment type="caution">
    <text evidence="7">The sequence shown here is derived from an EMBL/GenBank/DDBJ whole genome shotgun (WGS) entry which is preliminary data.</text>
</comment>
<comment type="subcellular location">
    <subcellularLocation>
        <location evidence="1">Membrane</location>
    </subcellularLocation>
</comment>
<gene>
    <name evidence="7" type="ORF">NQ315_012163</name>
</gene>
<dbReference type="PANTHER" id="PTHR24027:SF438">
    <property type="entry name" value="CADHERIN 23"/>
    <property type="match status" value="1"/>
</dbReference>
<feature type="domain" description="Cadherin" evidence="6">
    <location>
        <begin position="17"/>
        <end position="126"/>
    </location>
</feature>
<dbReference type="PROSITE" id="PS00232">
    <property type="entry name" value="CADHERIN_1"/>
    <property type="match status" value="1"/>
</dbReference>
<evidence type="ECO:0000256" key="3">
    <source>
        <dbReference type="ARBA" id="ARBA00022837"/>
    </source>
</evidence>
<keyword evidence="4" id="KW-0472">Membrane</keyword>
<evidence type="ECO:0000313" key="8">
    <source>
        <dbReference type="Proteomes" id="UP001159042"/>
    </source>
</evidence>
<dbReference type="GO" id="GO:0016477">
    <property type="term" value="P:cell migration"/>
    <property type="evidence" value="ECO:0007669"/>
    <property type="project" value="TreeGrafter"/>
</dbReference>
<dbReference type="Proteomes" id="UP001159042">
    <property type="component" value="Unassembled WGS sequence"/>
</dbReference>
<dbReference type="GO" id="GO:0007156">
    <property type="term" value="P:homophilic cell adhesion via plasma membrane adhesion molecules"/>
    <property type="evidence" value="ECO:0007669"/>
    <property type="project" value="InterPro"/>
</dbReference>
<keyword evidence="3 5" id="KW-0106">Calcium</keyword>
<evidence type="ECO:0000256" key="1">
    <source>
        <dbReference type="ARBA" id="ARBA00004370"/>
    </source>
</evidence>
<dbReference type="SUPFAM" id="SSF49313">
    <property type="entry name" value="Cadherin-like"/>
    <property type="match status" value="1"/>
</dbReference>
<dbReference type="InterPro" id="IPR039808">
    <property type="entry name" value="Cadherin"/>
</dbReference>
<dbReference type="GO" id="GO:0005509">
    <property type="term" value="F:calcium ion binding"/>
    <property type="evidence" value="ECO:0007669"/>
    <property type="project" value="UniProtKB-UniRule"/>
</dbReference>
<organism evidence="7 8">
    <name type="scientific">Exocentrus adspersus</name>
    <dbReference type="NCBI Taxonomy" id="1586481"/>
    <lineage>
        <taxon>Eukaryota</taxon>
        <taxon>Metazoa</taxon>
        <taxon>Ecdysozoa</taxon>
        <taxon>Arthropoda</taxon>
        <taxon>Hexapoda</taxon>
        <taxon>Insecta</taxon>
        <taxon>Pterygota</taxon>
        <taxon>Neoptera</taxon>
        <taxon>Endopterygota</taxon>
        <taxon>Coleoptera</taxon>
        <taxon>Polyphaga</taxon>
        <taxon>Cucujiformia</taxon>
        <taxon>Chrysomeloidea</taxon>
        <taxon>Cerambycidae</taxon>
        <taxon>Lamiinae</taxon>
        <taxon>Acanthocinini</taxon>
        <taxon>Exocentrus</taxon>
    </lineage>
</organism>
<evidence type="ECO:0000313" key="7">
    <source>
        <dbReference type="EMBL" id="KAJ8919177.1"/>
    </source>
</evidence>
<dbReference type="GO" id="GO:0045296">
    <property type="term" value="F:cadherin binding"/>
    <property type="evidence" value="ECO:0007669"/>
    <property type="project" value="TreeGrafter"/>
</dbReference>
<evidence type="ECO:0000259" key="6">
    <source>
        <dbReference type="PROSITE" id="PS50268"/>
    </source>
</evidence>
<proteinExistence type="predicted"/>
<dbReference type="InterPro" id="IPR020894">
    <property type="entry name" value="Cadherin_CS"/>
</dbReference>
<dbReference type="PANTHER" id="PTHR24027">
    <property type="entry name" value="CADHERIN-23"/>
    <property type="match status" value="1"/>
</dbReference>
<keyword evidence="8" id="KW-1185">Reference proteome</keyword>
<dbReference type="PRINTS" id="PR00205">
    <property type="entry name" value="CADHERIN"/>
</dbReference>
<dbReference type="Pfam" id="PF00028">
    <property type="entry name" value="Cadherin"/>
    <property type="match status" value="1"/>
</dbReference>
<dbReference type="Gene3D" id="2.60.40.60">
    <property type="entry name" value="Cadherins"/>
    <property type="match status" value="2"/>
</dbReference>
<evidence type="ECO:0000256" key="2">
    <source>
        <dbReference type="ARBA" id="ARBA00022737"/>
    </source>
</evidence>
<dbReference type="InterPro" id="IPR015919">
    <property type="entry name" value="Cadherin-like_sf"/>
</dbReference>
<dbReference type="PROSITE" id="PS50268">
    <property type="entry name" value="CADHERIN_2"/>
    <property type="match status" value="2"/>
</dbReference>
<reference evidence="7 8" key="1">
    <citation type="journal article" date="2023" name="Insect Mol. Biol.">
        <title>Genome sequencing provides insights into the evolution of gene families encoding plant cell wall-degrading enzymes in longhorned beetles.</title>
        <authorList>
            <person name="Shin N.R."/>
            <person name="Okamura Y."/>
            <person name="Kirsch R."/>
            <person name="Pauchet Y."/>
        </authorList>
    </citation>
    <scope>NUCLEOTIDE SEQUENCE [LARGE SCALE GENOMIC DNA]</scope>
    <source>
        <strain evidence="7">EAD_L_NR</strain>
    </source>
</reference>
<protein>
    <recommendedName>
        <fullName evidence="6">Cadherin domain-containing protein</fullName>
    </recommendedName>
</protein>
<dbReference type="GO" id="GO:0016342">
    <property type="term" value="C:catenin complex"/>
    <property type="evidence" value="ECO:0007669"/>
    <property type="project" value="TreeGrafter"/>
</dbReference>
<dbReference type="AlphaFoldDB" id="A0AAV8VZ68"/>
<evidence type="ECO:0000256" key="5">
    <source>
        <dbReference type="PROSITE-ProRule" id="PRU00043"/>
    </source>
</evidence>
<dbReference type="InterPro" id="IPR002126">
    <property type="entry name" value="Cadherin-like_dom"/>
</dbReference>
<feature type="domain" description="Cadherin" evidence="6">
    <location>
        <begin position="127"/>
        <end position="209"/>
    </location>
</feature>
<dbReference type="CDD" id="cd11304">
    <property type="entry name" value="Cadherin_repeat"/>
    <property type="match status" value="1"/>
</dbReference>
<accession>A0AAV8VZ68</accession>
<dbReference type="GO" id="GO:0008013">
    <property type="term" value="F:beta-catenin binding"/>
    <property type="evidence" value="ECO:0007669"/>
    <property type="project" value="TreeGrafter"/>
</dbReference>
<sequence>MAELYTASNRCQFYPQGEYLRFVRVPENLKVGEEVLKIDVYPRNNLNLQPVDKDEDVHYFTYRDLNRTTVSLLLAKSLEDLVDNDNPRNVLKFKVSCDYDDGEDTITSSLSVTVYVEDINDHAPIFEGAPYNIAVDELTPVGLTIFRGIRATDHDKPNTPNSDVQYAIIAGNERGKFALESSHQAFLILRRSLDYDTGDRDFLLTVTASFISVI</sequence>
<evidence type="ECO:0000256" key="4">
    <source>
        <dbReference type="ARBA" id="ARBA00023136"/>
    </source>
</evidence>